<dbReference type="SUPFAM" id="SSF103473">
    <property type="entry name" value="MFS general substrate transporter"/>
    <property type="match status" value="1"/>
</dbReference>
<dbReference type="InterPro" id="IPR004638">
    <property type="entry name" value="EmrB-like"/>
</dbReference>
<dbReference type="AlphaFoldDB" id="A0A2S9QIB3"/>
<evidence type="ECO:0000256" key="6">
    <source>
        <dbReference type="ARBA" id="ARBA00022989"/>
    </source>
</evidence>
<evidence type="ECO:0000256" key="5">
    <source>
        <dbReference type="ARBA" id="ARBA00022692"/>
    </source>
</evidence>
<feature type="transmembrane region" description="Helical" evidence="8">
    <location>
        <begin position="251"/>
        <end position="270"/>
    </location>
</feature>
<dbReference type="Gene3D" id="1.20.1720.10">
    <property type="entry name" value="Multidrug resistance protein D"/>
    <property type="match status" value="1"/>
</dbReference>
<dbReference type="Pfam" id="PF07690">
    <property type="entry name" value="MFS_1"/>
    <property type="match status" value="1"/>
</dbReference>
<evidence type="ECO:0000313" key="10">
    <source>
        <dbReference type="EMBL" id="PRH89030.1"/>
    </source>
</evidence>
<dbReference type="OrthoDB" id="9812221at2"/>
<feature type="transmembrane region" description="Helical" evidence="8">
    <location>
        <begin position="219"/>
        <end position="239"/>
    </location>
</feature>
<evidence type="ECO:0000256" key="1">
    <source>
        <dbReference type="ARBA" id="ARBA00004651"/>
    </source>
</evidence>
<dbReference type="EMBL" id="PUEJ01000001">
    <property type="protein sequence ID" value="PRH89030.1"/>
    <property type="molecule type" value="Genomic_DNA"/>
</dbReference>
<dbReference type="FunFam" id="1.20.1720.10:FF:000016">
    <property type="entry name" value="EmrB/QacA family drug resistance transporter"/>
    <property type="match status" value="1"/>
</dbReference>
<dbReference type="PANTHER" id="PTHR42718">
    <property type="entry name" value="MAJOR FACILITATOR SUPERFAMILY MULTIDRUG TRANSPORTER MFSC"/>
    <property type="match status" value="1"/>
</dbReference>
<feature type="transmembrane region" description="Helical" evidence="8">
    <location>
        <begin position="30"/>
        <end position="50"/>
    </location>
</feature>
<gene>
    <name evidence="10" type="ORF">C5L14_00070</name>
</gene>
<keyword evidence="11" id="KW-1185">Reference proteome</keyword>
<dbReference type="PROSITE" id="PS50850">
    <property type="entry name" value="MFS"/>
    <property type="match status" value="1"/>
</dbReference>
<evidence type="ECO:0000256" key="7">
    <source>
        <dbReference type="ARBA" id="ARBA00023136"/>
    </source>
</evidence>
<evidence type="ECO:0000256" key="8">
    <source>
        <dbReference type="SAM" id="Phobius"/>
    </source>
</evidence>
<organism evidence="10 11">
    <name type="scientific">Labrys okinawensis</name>
    <dbReference type="NCBI Taxonomy" id="346911"/>
    <lineage>
        <taxon>Bacteria</taxon>
        <taxon>Pseudomonadati</taxon>
        <taxon>Pseudomonadota</taxon>
        <taxon>Alphaproteobacteria</taxon>
        <taxon>Hyphomicrobiales</taxon>
        <taxon>Xanthobacteraceae</taxon>
        <taxon>Labrys</taxon>
    </lineage>
</organism>
<dbReference type="RefSeq" id="WP_105859997.1">
    <property type="nucleotide sequence ID" value="NZ_PUEJ01000001.1"/>
</dbReference>
<keyword evidence="5 8" id="KW-0812">Transmembrane</keyword>
<sequence>MSSSAQTVRLGSSIPTSIAAKPADKASTTAWIAVLAAMIGAFMAILNIQITNASLLNIEGGIGTGVDNGAWISTSYLIGEIVVIPLTDYLSRVFSFRRYMLTNVALFALFSAACAFAHDLGTMIVLRGLQGFAGGVLIPMAFTMVLTRLPKGQQPIGLAMFALSVTFAPAIGPTIGGYLTENYGWQTIFFVNAPPSLIMFAALYFTLEKKPMQLSLLKEGDWAGIVTMAIGLAALQTVLEEGNKDDWFQSSFIVKLALTAALFLSAFIIIELTVKKPLVQLRLLAQRNFGIGIVVNVLVGVALFGTVYILPQYLGQVQRYNAEQIGLVLAWTGLPQLLIIPFVPLLLKHFDVRFIAFVGISIFAASAFMNVNLSPDNAGDQFFLPNIVRAIGQALVLTPISVITTAGIAPSDAGAASGLSNMLRNLGGAVGTATLGTVLTKREQFHSNIIGQSVTLVRDEVRDRIDHLTQYFMAHGVTDAILAQHKAIGVIGATVHRQALILGFGDTFAVIGTVLALAAVAVLFTRRIPSGSAGGGAH</sequence>
<feature type="transmembrane region" description="Helical" evidence="8">
    <location>
        <begin position="124"/>
        <end position="146"/>
    </location>
</feature>
<feature type="transmembrane region" description="Helical" evidence="8">
    <location>
        <begin position="99"/>
        <end position="118"/>
    </location>
</feature>
<name>A0A2S9QIB3_9HYPH</name>
<accession>A0A2S9QIB3</accession>
<dbReference type="NCBIfam" id="TIGR00711">
    <property type="entry name" value="efflux_EmrB"/>
    <property type="match status" value="1"/>
</dbReference>
<feature type="domain" description="Major facilitator superfamily (MFS) profile" evidence="9">
    <location>
        <begin position="33"/>
        <end position="530"/>
    </location>
</feature>
<dbReference type="InterPro" id="IPR036259">
    <property type="entry name" value="MFS_trans_sf"/>
</dbReference>
<keyword evidence="6 8" id="KW-1133">Transmembrane helix</keyword>
<dbReference type="GO" id="GO:0005886">
    <property type="term" value="C:plasma membrane"/>
    <property type="evidence" value="ECO:0007669"/>
    <property type="project" value="UniProtKB-SubCell"/>
</dbReference>
<comment type="subcellular location">
    <subcellularLocation>
        <location evidence="1">Cell membrane</location>
        <topology evidence="1">Multi-pass membrane protein</topology>
    </subcellularLocation>
</comment>
<feature type="transmembrane region" description="Helical" evidence="8">
    <location>
        <begin position="325"/>
        <end position="347"/>
    </location>
</feature>
<keyword evidence="3" id="KW-0813">Transport</keyword>
<dbReference type="InterPro" id="IPR011701">
    <property type="entry name" value="MFS"/>
</dbReference>
<proteinExistence type="inferred from homology"/>
<evidence type="ECO:0000256" key="2">
    <source>
        <dbReference type="ARBA" id="ARBA00008537"/>
    </source>
</evidence>
<evidence type="ECO:0000256" key="3">
    <source>
        <dbReference type="ARBA" id="ARBA00022448"/>
    </source>
</evidence>
<comment type="similarity">
    <text evidence="2">Belongs to the major facilitator superfamily. EmrB family.</text>
</comment>
<protein>
    <submittedName>
        <fullName evidence="10">EmrB/QacA family drug resistance transporter</fullName>
    </submittedName>
</protein>
<comment type="caution">
    <text evidence="10">The sequence shown here is derived from an EMBL/GenBank/DDBJ whole genome shotgun (WGS) entry which is preliminary data.</text>
</comment>
<keyword evidence="4" id="KW-1003">Cell membrane</keyword>
<feature type="transmembrane region" description="Helical" evidence="8">
    <location>
        <begin position="158"/>
        <end position="179"/>
    </location>
</feature>
<keyword evidence="7 8" id="KW-0472">Membrane</keyword>
<dbReference type="CDD" id="cd17503">
    <property type="entry name" value="MFS_LmrB_MDR_like"/>
    <property type="match status" value="1"/>
</dbReference>
<dbReference type="PANTHER" id="PTHR42718:SF9">
    <property type="entry name" value="MAJOR FACILITATOR SUPERFAMILY MULTIDRUG TRANSPORTER MFSC"/>
    <property type="match status" value="1"/>
</dbReference>
<dbReference type="GO" id="GO:0022857">
    <property type="term" value="F:transmembrane transporter activity"/>
    <property type="evidence" value="ECO:0007669"/>
    <property type="project" value="InterPro"/>
</dbReference>
<evidence type="ECO:0000259" key="9">
    <source>
        <dbReference type="PROSITE" id="PS50850"/>
    </source>
</evidence>
<dbReference type="Gene3D" id="1.20.1250.20">
    <property type="entry name" value="MFS general substrate transporter like domains"/>
    <property type="match status" value="1"/>
</dbReference>
<feature type="transmembrane region" description="Helical" evidence="8">
    <location>
        <begin position="354"/>
        <end position="373"/>
    </location>
</feature>
<evidence type="ECO:0000313" key="11">
    <source>
        <dbReference type="Proteomes" id="UP000237682"/>
    </source>
</evidence>
<feature type="transmembrane region" description="Helical" evidence="8">
    <location>
        <begin position="499"/>
        <end position="524"/>
    </location>
</feature>
<dbReference type="Proteomes" id="UP000237682">
    <property type="component" value="Unassembled WGS sequence"/>
</dbReference>
<feature type="transmembrane region" description="Helical" evidence="8">
    <location>
        <begin position="291"/>
        <end position="313"/>
    </location>
</feature>
<reference evidence="10 11" key="1">
    <citation type="submission" date="2018-02" db="EMBL/GenBank/DDBJ databases">
        <title>Whole genome sequencing of endophytic bacterium.</title>
        <authorList>
            <person name="Eedara R."/>
            <person name="Podile A.R."/>
        </authorList>
    </citation>
    <scope>NUCLEOTIDE SEQUENCE [LARGE SCALE GENOMIC DNA]</scope>
    <source>
        <strain evidence="10 11">RP1T</strain>
    </source>
</reference>
<feature type="transmembrane region" description="Helical" evidence="8">
    <location>
        <begin position="185"/>
        <end position="207"/>
    </location>
</feature>
<evidence type="ECO:0000256" key="4">
    <source>
        <dbReference type="ARBA" id="ARBA00022475"/>
    </source>
</evidence>
<dbReference type="InterPro" id="IPR020846">
    <property type="entry name" value="MFS_dom"/>
</dbReference>